<dbReference type="RefSeq" id="WP_259971022.1">
    <property type="nucleotide sequence ID" value="NZ_CP081070.1"/>
</dbReference>
<evidence type="ECO:0000313" key="3">
    <source>
        <dbReference type="Proteomes" id="UP001058713"/>
    </source>
</evidence>
<dbReference type="Proteomes" id="UP001058713">
    <property type="component" value="Chromosome"/>
</dbReference>
<reference evidence="2" key="1">
    <citation type="submission" date="2021-08" db="EMBL/GenBank/DDBJ databases">
        <authorList>
            <person name="Nwanade C."/>
            <person name="Wang M."/>
            <person name="Masoudi A."/>
            <person name="Yu Z."/>
            <person name="Liu J."/>
        </authorList>
    </citation>
    <scope>NUCLEOTIDE SEQUENCE</scope>
    <source>
        <strain evidence="2">S122</strain>
    </source>
</reference>
<accession>A0A9Q9HFI5</accession>
<gene>
    <name evidence="2" type="ORF">K3721_15445</name>
</gene>
<proteinExistence type="predicted"/>
<evidence type="ECO:0000256" key="1">
    <source>
        <dbReference type="SAM" id="MobiDB-lite"/>
    </source>
</evidence>
<dbReference type="EMBL" id="CP081070">
    <property type="protein sequence ID" value="UWQ53366.1"/>
    <property type="molecule type" value="Genomic_DNA"/>
</dbReference>
<organism evidence="2 3">
    <name type="scientific">Leisingera caerulea</name>
    <name type="common">Phaeobacter caeruleus</name>
    <dbReference type="NCBI Taxonomy" id="506591"/>
    <lineage>
        <taxon>Bacteria</taxon>
        <taxon>Pseudomonadati</taxon>
        <taxon>Pseudomonadota</taxon>
        <taxon>Alphaproteobacteria</taxon>
        <taxon>Rhodobacterales</taxon>
        <taxon>Roseobacteraceae</taxon>
        <taxon>Leisingera</taxon>
    </lineage>
</organism>
<protein>
    <submittedName>
        <fullName evidence="2">Uncharacterized protein</fullName>
    </submittedName>
</protein>
<dbReference type="AlphaFoldDB" id="A0A9Q9HFI5"/>
<sequence>MRHALAQMRTLGKKHFRKIKNVFVMRLLPRIIPVRPDESARRLLFGALDTGMPRLTRLRTPEEKPRQHTRQKWQ</sequence>
<dbReference type="KEGG" id="lcae:K3721_15445"/>
<evidence type="ECO:0000313" key="2">
    <source>
        <dbReference type="EMBL" id="UWQ53366.1"/>
    </source>
</evidence>
<name>A0A9Q9HFI5_LEICA</name>
<feature type="region of interest" description="Disordered" evidence="1">
    <location>
        <begin position="55"/>
        <end position="74"/>
    </location>
</feature>